<protein>
    <submittedName>
        <fullName evidence="2">Uncharacterized protein</fullName>
    </submittedName>
</protein>
<keyword evidence="3" id="KW-1185">Reference proteome</keyword>
<dbReference type="EMBL" id="JACSCY010000011">
    <property type="protein sequence ID" value="MBC6612090.1"/>
    <property type="molecule type" value="Genomic_DNA"/>
</dbReference>
<gene>
    <name evidence="2" type="ORF">H8B15_14265</name>
</gene>
<accession>A0ABR7MM21</accession>
<evidence type="ECO:0000313" key="2">
    <source>
        <dbReference type="EMBL" id="MBC6612090.1"/>
    </source>
</evidence>
<keyword evidence="1" id="KW-0812">Transmembrane</keyword>
<dbReference type="RefSeq" id="WP_187320345.1">
    <property type="nucleotide sequence ID" value="NZ_JACSCY010000011.1"/>
</dbReference>
<sequence>MSPVVPKLLGVVALLLSAALLVRVLVSTITYLMAPPAAPTTSLATGNTIGYLLTLALAILVSLWLGRWGIRRLRR</sequence>
<dbReference type="Proteomes" id="UP000622017">
    <property type="component" value="Unassembled WGS sequence"/>
</dbReference>
<evidence type="ECO:0000313" key="3">
    <source>
        <dbReference type="Proteomes" id="UP000622017"/>
    </source>
</evidence>
<feature type="transmembrane region" description="Helical" evidence="1">
    <location>
        <begin position="50"/>
        <end position="70"/>
    </location>
</feature>
<reference evidence="2 3" key="1">
    <citation type="submission" date="2020-08" db="EMBL/GenBank/DDBJ databases">
        <title>Hymenobacter sp.</title>
        <authorList>
            <person name="Kim M.K."/>
        </authorList>
    </citation>
    <scope>NUCLEOTIDE SEQUENCE [LARGE SCALE GENOMIC DNA]</scope>
    <source>
        <strain evidence="2 3">BT507</strain>
    </source>
</reference>
<proteinExistence type="predicted"/>
<evidence type="ECO:0000256" key="1">
    <source>
        <dbReference type="SAM" id="Phobius"/>
    </source>
</evidence>
<keyword evidence="1" id="KW-0472">Membrane</keyword>
<keyword evidence="1" id="KW-1133">Transmembrane helix</keyword>
<name>A0ABR7MM21_9BACT</name>
<organism evidence="2 3">
    <name type="scientific">Hymenobacter citatus</name>
    <dbReference type="NCBI Taxonomy" id="2763506"/>
    <lineage>
        <taxon>Bacteria</taxon>
        <taxon>Pseudomonadati</taxon>
        <taxon>Bacteroidota</taxon>
        <taxon>Cytophagia</taxon>
        <taxon>Cytophagales</taxon>
        <taxon>Hymenobacteraceae</taxon>
        <taxon>Hymenobacter</taxon>
    </lineage>
</organism>
<comment type="caution">
    <text evidence="2">The sequence shown here is derived from an EMBL/GenBank/DDBJ whole genome shotgun (WGS) entry which is preliminary data.</text>
</comment>